<accession>A0ACC3ZLK6</accession>
<organism evidence="1 2">
    <name type="scientific">Colletotrichum truncatum</name>
    <name type="common">Anthracnose fungus</name>
    <name type="synonym">Colletotrichum capsici</name>
    <dbReference type="NCBI Taxonomy" id="5467"/>
    <lineage>
        <taxon>Eukaryota</taxon>
        <taxon>Fungi</taxon>
        <taxon>Dikarya</taxon>
        <taxon>Ascomycota</taxon>
        <taxon>Pezizomycotina</taxon>
        <taxon>Sordariomycetes</taxon>
        <taxon>Hypocreomycetidae</taxon>
        <taxon>Glomerellales</taxon>
        <taxon>Glomerellaceae</taxon>
        <taxon>Colletotrichum</taxon>
        <taxon>Colletotrichum truncatum species complex</taxon>
    </lineage>
</organism>
<dbReference type="EMBL" id="VUJX02000001">
    <property type="protein sequence ID" value="KAL0944788.1"/>
    <property type="molecule type" value="Genomic_DNA"/>
</dbReference>
<dbReference type="Proteomes" id="UP000805649">
    <property type="component" value="Unassembled WGS sequence"/>
</dbReference>
<reference evidence="1 2" key="1">
    <citation type="journal article" date="2020" name="Phytopathology">
        <title>Genome Sequence Resources of Colletotrichum truncatum, C. plurivorum, C. musicola, and C. sojae: Four Species Pathogenic to Soybean (Glycine max).</title>
        <authorList>
            <person name="Rogerio F."/>
            <person name="Boufleur T.R."/>
            <person name="Ciampi-Guillardi M."/>
            <person name="Sukno S.A."/>
            <person name="Thon M.R."/>
            <person name="Massola Junior N.S."/>
            <person name="Baroncelli R."/>
        </authorList>
    </citation>
    <scope>NUCLEOTIDE SEQUENCE [LARGE SCALE GENOMIC DNA]</scope>
    <source>
        <strain evidence="1 2">CMES1059</strain>
    </source>
</reference>
<proteinExistence type="predicted"/>
<evidence type="ECO:0000313" key="2">
    <source>
        <dbReference type="Proteomes" id="UP000805649"/>
    </source>
</evidence>
<evidence type="ECO:0000313" key="1">
    <source>
        <dbReference type="EMBL" id="KAL0944788.1"/>
    </source>
</evidence>
<sequence>MMKPIAAFLLLGSPAMAQIIKEDWTGPMAILGGSIPYGLEGRSADVVKDAVTRPNTTNSQEFSLLFDKTDTDWTWRINVTDIALPHLEGQLEGDLESIVNPHLISISYDFEWPGGGNMSQAMGDFTGSFCVTSIVSPISPYGDNGLPTTDGGNGNGCESVLGPDCVKAILKGSNSKSSNECVDPSLEWHRIPECNSALDLQLYSMSTFDVHGKIDGSFYTALRDGSANTTRYSGSGFYGRSTGVVNGSEAPGMYAEFYDQLHVMMVGYAHEGKNNTQLLCMRPNGTTSSDEEPTPTGTSTGTTAGPASPTGTSAALYSTRMSWSVVGISGAVFLAMVI</sequence>
<gene>
    <name evidence="1" type="ORF">CTRU02_202675</name>
</gene>
<keyword evidence="2" id="KW-1185">Reference proteome</keyword>
<comment type="caution">
    <text evidence="1">The sequence shown here is derived from an EMBL/GenBank/DDBJ whole genome shotgun (WGS) entry which is preliminary data.</text>
</comment>
<protein>
    <submittedName>
        <fullName evidence="1">Uncharacterized protein</fullName>
    </submittedName>
</protein>
<name>A0ACC3ZLK6_COLTU</name>